<name>A0A7K1GKP6_9FLAO</name>
<keyword evidence="2" id="KW-1185">Reference proteome</keyword>
<organism evidence="1 2">
    <name type="scientific">Myroides pelagicus</name>
    <dbReference type="NCBI Taxonomy" id="270914"/>
    <lineage>
        <taxon>Bacteria</taxon>
        <taxon>Pseudomonadati</taxon>
        <taxon>Bacteroidota</taxon>
        <taxon>Flavobacteriia</taxon>
        <taxon>Flavobacteriales</taxon>
        <taxon>Flavobacteriaceae</taxon>
        <taxon>Myroides</taxon>
    </lineage>
</organism>
<dbReference type="RefSeq" id="WP_155035363.1">
    <property type="nucleotide sequence ID" value="NZ_JAYMMG010000005.1"/>
</dbReference>
<evidence type="ECO:0000313" key="2">
    <source>
        <dbReference type="Proteomes" id="UP000488936"/>
    </source>
</evidence>
<dbReference type="PROSITE" id="PS51257">
    <property type="entry name" value="PROKAR_LIPOPROTEIN"/>
    <property type="match status" value="1"/>
</dbReference>
<accession>A0A7K1GKP6</accession>
<dbReference type="Proteomes" id="UP000488936">
    <property type="component" value="Unassembled WGS sequence"/>
</dbReference>
<sequence length="260" mass="29898">MKKYITLFCCLTLLVGCKKDKTAFNLTEGSASTSKTAITILNEHNKNIADFKTAIIRSSATYDSDKQSQKFSIDIAIERNKQIVVNIKYIGFPIVKALITPGQIQYYDKWNKEYFNGNYEVLSKWLGTDLDFYRFQNLLLGQAMDNETNNNKLLVSITEGLHKLESTTETDIQSAYYFEDKNALLKKEEITEATGNRRVTISYPNYQKIGKYTTPTEINIKAEQEKSINLNIRYDKVSFNEEANFNYKVPNGYNEISLKN</sequence>
<dbReference type="Gene3D" id="2.50.20.10">
    <property type="entry name" value="Lipoprotein localisation LolA/LolB/LppX"/>
    <property type="match status" value="1"/>
</dbReference>
<dbReference type="OrthoDB" id="849114at2"/>
<dbReference type="EMBL" id="WMJY01000009">
    <property type="protein sequence ID" value="MTH29378.1"/>
    <property type="molecule type" value="Genomic_DNA"/>
</dbReference>
<dbReference type="AlphaFoldDB" id="A0A7K1GKP6"/>
<dbReference type="InterPro" id="IPR025634">
    <property type="entry name" value="DUF4292"/>
</dbReference>
<reference evidence="1 2" key="1">
    <citation type="journal article" date="2006" name="Int. J. Syst. Evol. Microbiol.">
        <title>Myroides pelagicus sp. nov., isolated from seawater in Thailand.</title>
        <authorList>
            <person name="Yoon J."/>
            <person name="Maneerat S."/>
            <person name="Kawai F."/>
            <person name="Yokota A."/>
        </authorList>
    </citation>
    <scope>NUCLEOTIDE SEQUENCE [LARGE SCALE GENOMIC DNA]</scope>
    <source>
        <strain evidence="1 2">SM1T</strain>
    </source>
</reference>
<comment type="caution">
    <text evidence="1">The sequence shown here is derived from an EMBL/GenBank/DDBJ whole genome shotgun (WGS) entry which is preliminary data.</text>
</comment>
<evidence type="ECO:0000313" key="1">
    <source>
        <dbReference type="EMBL" id="MTH29378.1"/>
    </source>
</evidence>
<dbReference type="Pfam" id="PF14125">
    <property type="entry name" value="DUF4292"/>
    <property type="match status" value="1"/>
</dbReference>
<protein>
    <submittedName>
        <fullName evidence="1">DUF4292 domain-containing protein</fullName>
    </submittedName>
</protein>
<gene>
    <name evidence="1" type="ORF">GJV77_05505</name>
</gene>
<proteinExistence type="predicted"/>